<feature type="short sequence motif" description="Q motif" evidence="12">
    <location>
        <begin position="97"/>
        <end position="125"/>
    </location>
</feature>
<evidence type="ECO:0000313" key="19">
    <source>
        <dbReference type="Proteomes" id="UP000745764"/>
    </source>
</evidence>
<keyword evidence="7" id="KW-0694">RNA-binding</keyword>
<dbReference type="SMART" id="SM00487">
    <property type="entry name" value="DEXDc"/>
    <property type="match status" value="1"/>
</dbReference>
<dbReference type="EMBL" id="CAINUL010000017">
    <property type="protein sequence ID" value="CAD0114367.1"/>
    <property type="molecule type" value="Genomic_DNA"/>
</dbReference>
<comment type="similarity">
    <text evidence="9">Belongs to the DEAD box helicase family. DDX47/RRP3 subfamily.</text>
</comment>
<dbReference type="OrthoDB" id="10261904at2759"/>
<evidence type="ECO:0000259" key="15">
    <source>
        <dbReference type="PROSITE" id="PS51192"/>
    </source>
</evidence>
<dbReference type="Gene3D" id="3.40.50.300">
    <property type="entry name" value="P-loop containing nucleotide triphosphate hydrolases"/>
    <property type="match status" value="2"/>
</dbReference>
<dbReference type="GO" id="GO:0003724">
    <property type="term" value="F:RNA helicase activity"/>
    <property type="evidence" value="ECO:0007669"/>
    <property type="project" value="InterPro"/>
</dbReference>
<dbReference type="SUPFAM" id="SSF52540">
    <property type="entry name" value="P-loop containing nucleoside triphosphate hydrolases"/>
    <property type="match status" value="1"/>
</dbReference>
<comment type="caution">
    <text evidence="18">The sequence shown here is derived from an EMBL/GenBank/DDBJ whole genome shotgun (WGS) entry which is preliminary data.</text>
</comment>
<evidence type="ECO:0000256" key="13">
    <source>
        <dbReference type="RuleBase" id="RU000492"/>
    </source>
</evidence>
<dbReference type="InterPro" id="IPR027417">
    <property type="entry name" value="P-loop_NTPase"/>
</dbReference>
<feature type="domain" description="DEAD-box RNA helicase Q" evidence="17">
    <location>
        <begin position="97"/>
        <end position="125"/>
    </location>
</feature>
<dbReference type="AlphaFoldDB" id="A0A9N8KNS3"/>
<dbReference type="InterPro" id="IPR014001">
    <property type="entry name" value="Helicase_ATP-bd"/>
</dbReference>
<evidence type="ECO:0000256" key="3">
    <source>
        <dbReference type="ARBA" id="ARBA00022741"/>
    </source>
</evidence>
<dbReference type="CDD" id="cd18787">
    <property type="entry name" value="SF2_C_DEAD"/>
    <property type="match status" value="1"/>
</dbReference>
<keyword evidence="19" id="KW-1185">Reference proteome</keyword>
<evidence type="ECO:0000256" key="2">
    <source>
        <dbReference type="ARBA" id="ARBA00022517"/>
    </source>
</evidence>
<evidence type="ECO:0000256" key="8">
    <source>
        <dbReference type="ARBA" id="ARBA00023242"/>
    </source>
</evidence>
<dbReference type="PANTHER" id="PTHR47959">
    <property type="entry name" value="ATP-DEPENDENT RNA HELICASE RHLE-RELATED"/>
    <property type="match status" value="1"/>
</dbReference>
<evidence type="ECO:0000259" key="17">
    <source>
        <dbReference type="PROSITE" id="PS51195"/>
    </source>
</evidence>
<keyword evidence="4 13" id="KW-0378">Hydrolase</keyword>
<evidence type="ECO:0000256" key="11">
    <source>
        <dbReference type="ARBA" id="ARBA00024398"/>
    </source>
</evidence>
<dbReference type="GO" id="GO:0010467">
    <property type="term" value="P:gene expression"/>
    <property type="evidence" value="ECO:0007669"/>
    <property type="project" value="UniProtKB-ARBA"/>
</dbReference>
<dbReference type="InterPro" id="IPR014014">
    <property type="entry name" value="RNA_helicase_DEAD_Q_motif"/>
</dbReference>
<dbReference type="InterPro" id="IPR011545">
    <property type="entry name" value="DEAD/DEAH_box_helicase_dom"/>
</dbReference>
<evidence type="ECO:0000256" key="6">
    <source>
        <dbReference type="ARBA" id="ARBA00022840"/>
    </source>
</evidence>
<dbReference type="PROSITE" id="PS51192">
    <property type="entry name" value="HELICASE_ATP_BIND_1"/>
    <property type="match status" value="1"/>
</dbReference>
<evidence type="ECO:0000256" key="10">
    <source>
        <dbReference type="ARBA" id="ARBA00024394"/>
    </source>
</evidence>
<dbReference type="Proteomes" id="UP000745764">
    <property type="component" value="Unassembled WGS sequence"/>
</dbReference>
<keyword evidence="3 13" id="KW-0547">Nucleotide-binding</keyword>
<feature type="region of interest" description="Disordered" evidence="14">
    <location>
        <begin position="1"/>
        <end position="99"/>
    </location>
</feature>
<dbReference type="Pfam" id="PF00271">
    <property type="entry name" value="Helicase_C"/>
    <property type="match status" value="1"/>
</dbReference>
<evidence type="ECO:0000256" key="7">
    <source>
        <dbReference type="ARBA" id="ARBA00022884"/>
    </source>
</evidence>
<dbReference type="GO" id="GO:0005634">
    <property type="term" value="C:nucleus"/>
    <property type="evidence" value="ECO:0007669"/>
    <property type="project" value="UniProtKB-SubCell"/>
</dbReference>
<dbReference type="PANTHER" id="PTHR47959:SF24">
    <property type="entry name" value="ATP-DEPENDENT RNA HELICASE"/>
    <property type="match status" value="1"/>
</dbReference>
<feature type="compositionally biased region" description="Acidic residues" evidence="14">
    <location>
        <begin position="72"/>
        <end position="93"/>
    </location>
</feature>
<evidence type="ECO:0000256" key="5">
    <source>
        <dbReference type="ARBA" id="ARBA00022806"/>
    </source>
</evidence>
<evidence type="ECO:0000259" key="16">
    <source>
        <dbReference type="PROSITE" id="PS51194"/>
    </source>
</evidence>
<keyword evidence="6 13" id="KW-0067">ATP-binding</keyword>
<dbReference type="InterPro" id="IPR001650">
    <property type="entry name" value="Helicase_C-like"/>
</dbReference>
<evidence type="ECO:0000256" key="1">
    <source>
        <dbReference type="ARBA" id="ARBA00004123"/>
    </source>
</evidence>
<protein>
    <recommendedName>
        <fullName evidence="11">ATP-dependent rRNA helicase RRP3</fullName>
    </recommendedName>
    <alternativeName>
        <fullName evidence="10">ATP-dependent rRNA helicase rrp3</fullName>
    </alternativeName>
</protein>
<dbReference type="Pfam" id="PF00270">
    <property type="entry name" value="DEAD"/>
    <property type="match status" value="1"/>
</dbReference>
<sequence>MSALKKRKVQHERSTFSEEAPRQPKPSKKTMDRIDDTKEAAENLAKKAVKKAATDDVEEKKQKKVKKRKAQEEEDEDPSEEIPAPADDEEEETTTPKSFRELGIIDALAESCEALNYTKPTPIQAESIPLALQGRDIIGLAETGSGKTAAFALPILQALMETPSSLFGLVLAPTRELAYQISQQFEALGSLIGVKCAVIVGGMDMVPQAIALGKKPHIIVATPGRLLDHLENTKGFSLRTLKYLVMDEADRLLDLDFGPILDKILKVIPKERRTYLFSATMSSKVESLQRASLSNPMKVSISSSSYQTVSTLIQSYLFIPHKFKDIYLVYILNEFAGQSTVLFTRTVNETQRLAYLLRALGFGAIPLHGQLSQSARLGALSKFRAGSRDILVATDVAARGLDIPSVDLVLNFDLPPDSKTYVHRVGRTARAGKAGRAVSFVTQYDVEVFQRIEKALAKKLPEHDAPRDQVMVFAEKVSEAQRVAVREMKDLHEKAKNGGRGGPRGKGKRDAMDRDEG</sequence>
<evidence type="ECO:0000256" key="9">
    <source>
        <dbReference type="ARBA" id="ARBA00024350"/>
    </source>
</evidence>
<name>A0A9N8KNS3_9PEZI</name>
<dbReference type="GO" id="GO:0005829">
    <property type="term" value="C:cytosol"/>
    <property type="evidence" value="ECO:0007669"/>
    <property type="project" value="TreeGrafter"/>
</dbReference>
<feature type="compositionally biased region" description="Basic and acidic residues" evidence="14">
    <location>
        <begin position="508"/>
        <end position="517"/>
    </location>
</feature>
<dbReference type="PROSITE" id="PS51195">
    <property type="entry name" value="Q_MOTIF"/>
    <property type="match status" value="1"/>
</dbReference>
<keyword evidence="5 13" id="KW-0347">Helicase</keyword>
<feature type="region of interest" description="Disordered" evidence="14">
    <location>
        <begin position="489"/>
        <end position="517"/>
    </location>
</feature>
<dbReference type="PROSITE" id="PS00039">
    <property type="entry name" value="DEAD_ATP_HELICASE"/>
    <property type="match status" value="1"/>
</dbReference>
<dbReference type="InterPro" id="IPR000629">
    <property type="entry name" value="RNA-helicase_DEAD-box_CS"/>
</dbReference>
<proteinExistence type="inferred from homology"/>
<dbReference type="PROSITE" id="PS51194">
    <property type="entry name" value="HELICASE_CTER"/>
    <property type="match status" value="1"/>
</dbReference>
<feature type="compositionally biased region" description="Basic residues" evidence="14">
    <location>
        <begin position="1"/>
        <end position="10"/>
    </location>
</feature>
<feature type="domain" description="Helicase C-terminal" evidence="16">
    <location>
        <begin position="327"/>
        <end position="471"/>
    </location>
</feature>
<comment type="subcellular location">
    <subcellularLocation>
        <location evidence="1">Nucleus</location>
    </subcellularLocation>
</comment>
<feature type="compositionally biased region" description="Basic and acidic residues" evidence="14">
    <location>
        <begin position="29"/>
        <end position="45"/>
    </location>
</feature>
<organism evidence="18 19">
    <name type="scientific">Aureobasidium uvarum</name>
    <dbReference type="NCBI Taxonomy" id="2773716"/>
    <lineage>
        <taxon>Eukaryota</taxon>
        <taxon>Fungi</taxon>
        <taxon>Dikarya</taxon>
        <taxon>Ascomycota</taxon>
        <taxon>Pezizomycotina</taxon>
        <taxon>Dothideomycetes</taxon>
        <taxon>Dothideomycetidae</taxon>
        <taxon>Dothideales</taxon>
        <taxon>Saccotheciaceae</taxon>
        <taxon>Aureobasidium</taxon>
    </lineage>
</organism>
<dbReference type="GO" id="GO:0005524">
    <property type="term" value="F:ATP binding"/>
    <property type="evidence" value="ECO:0007669"/>
    <property type="project" value="UniProtKB-KW"/>
</dbReference>
<evidence type="ECO:0000256" key="14">
    <source>
        <dbReference type="SAM" id="MobiDB-lite"/>
    </source>
</evidence>
<feature type="compositionally biased region" description="Basic and acidic residues" evidence="14">
    <location>
        <begin position="52"/>
        <end position="61"/>
    </location>
</feature>
<dbReference type="GO" id="GO:0003723">
    <property type="term" value="F:RNA binding"/>
    <property type="evidence" value="ECO:0007669"/>
    <property type="project" value="UniProtKB-KW"/>
</dbReference>
<feature type="compositionally biased region" description="Basic and acidic residues" evidence="14">
    <location>
        <begin position="11"/>
        <end position="22"/>
    </location>
</feature>
<evidence type="ECO:0000256" key="4">
    <source>
        <dbReference type="ARBA" id="ARBA00022801"/>
    </source>
</evidence>
<dbReference type="GO" id="GO:0042254">
    <property type="term" value="P:ribosome biogenesis"/>
    <property type="evidence" value="ECO:0007669"/>
    <property type="project" value="UniProtKB-KW"/>
</dbReference>
<dbReference type="InterPro" id="IPR050079">
    <property type="entry name" value="DEAD_box_RNA_helicase"/>
</dbReference>
<accession>A0A9N8KNS3</accession>
<feature type="domain" description="Helicase ATP-binding" evidence="15">
    <location>
        <begin position="128"/>
        <end position="299"/>
    </location>
</feature>
<keyword evidence="2" id="KW-0690">Ribosome biogenesis</keyword>
<gene>
    <name evidence="18" type="ORF">AWRI4620_LOCUS8622</name>
</gene>
<keyword evidence="8" id="KW-0539">Nucleus</keyword>
<dbReference type="InterPro" id="IPR044765">
    <property type="entry name" value="DDX47/Rrp3_DEADc"/>
</dbReference>
<dbReference type="CDD" id="cd17954">
    <property type="entry name" value="DEADc_DDX47"/>
    <property type="match status" value="1"/>
</dbReference>
<reference evidence="18" key="1">
    <citation type="submission" date="2020-06" db="EMBL/GenBank/DDBJ databases">
        <authorList>
            <person name="Onetto C."/>
        </authorList>
    </citation>
    <scope>NUCLEOTIDE SEQUENCE</scope>
</reference>
<dbReference type="SMART" id="SM00490">
    <property type="entry name" value="HELICc"/>
    <property type="match status" value="1"/>
</dbReference>
<evidence type="ECO:0000313" key="18">
    <source>
        <dbReference type="EMBL" id="CAD0114367.1"/>
    </source>
</evidence>
<dbReference type="GO" id="GO:0016787">
    <property type="term" value="F:hydrolase activity"/>
    <property type="evidence" value="ECO:0007669"/>
    <property type="project" value="UniProtKB-KW"/>
</dbReference>
<evidence type="ECO:0000256" key="12">
    <source>
        <dbReference type="PROSITE-ProRule" id="PRU00552"/>
    </source>
</evidence>